<gene>
    <name evidence="1" type="ORF">LCGC14_2739290</name>
</gene>
<dbReference type="AlphaFoldDB" id="A0A0F9BDX3"/>
<dbReference type="EMBL" id="LAZR01049787">
    <property type="protein sequence ID" value="KKK88824.1"/>
    <property type="molecule type" value="Genomic_DNA"/>
</dbReference>
<proteinExistence type="predicted"/>
<reference evidence="1" key="1">
    <citation type="journal article" date="2015" name="Nature">
        <title>Complex archaea that bridge the gap between prokaryotes and eukaryotes.</title>
        <authorList>
            <person name="Spang A."/>
            <person name="Saw J.H."/>
            <person name="Jorgensen S.L."/>
            <person name="Zaremba-Niedzwiedzka K."/>
            <person name="Martijn J."/>
            <person name="Lind A.E."/>
            <person name="van Eijk R."/>
            <person name="Schleper C."/>
            <person name="Guy L."/>
            <person name="Ettema T.J."/>
        </authorList>
    </citation>
    <scope>NUCLEOTIDE SEQUENCE</scope>
</reference>
<sequence>MPSLLSTSLGWLGDLVAQHLYRDDVPQPQRRRWSFDGDGWLITDDDVDEIARFKIALGDEAYAEPTVPSVLSSGDGVAVAWSARLAVPTGATATLTVDDNITLRMGGVGDAIDIQDNDGA</sequence>
<comment type="caution">
    <text evidence="1">The sequence shown here is derived from an EMBL/GenBank/DDBJ whole genome shotgun (WGS) entry which is preliminary data.</text>
</comment>
<organism evidence="1">
    <name type="scientific">marine sediment metagenome</name>
    <dbReference type="NCBI Taxonomy" id="412755"/>
    <lineage>
        <taxon>unclassified sequences</taxon>
        <taxon>metagenomes</taxon>
        <taxon>ecological metagenomes</taxon>
    </lineage>
</organism>
<feature type="non-terminal residue" evidence="1">
    <location>
        <position position="120"/>
    </location>
</feature>
<accession>A0A0F9BDX3</accession>
<evidence type="ECO:0000313" key="1">
    <source>
        <dbReference type="EMBL" id="KKK88824.1"/>
    </source>
</evidence>
<protein>
    <submittedName>
        <fullName evidence="1">Uncharacterized protein</fullName>
    </submittedName>
</protein>
<name>A0A0F9BDX3_9ZZZZ</name>